<sequence>MKAYLHNLIRLHHRLMAHYLKRHNWVVFYLEPKYRKCDKDCCWLKLYESENKKLLGPKELMQNEA</sequence>
<name>A0A0F9P2N2_9ZZZZ</name>
<protein>
    <submittedName>
        <fullName evidence="1">Uncharacterized protein</fullName>
    </submittedName>
</protein>
<proteinExistence type="predicted"/>
<evidence type="ECO:0000313" key="1">
    <source>
        <dbReference type="EMBL" id="KKN26085.1"/>
    </source>
</evidence>
<gene>
    <name evidence="1" type="ORF">LCGC14_0878020</name>
</gene>
<accession>A0A0F9P2N2</accession>
<reference evidence="1" key="1">
    <citation type="journal article" date="2015" name="Nature">
        <title>Complex archaea that bridge the gap between prokaryotes and eukaryotes.</title>
        <authorList>
            <person name="Spang A."/>
            <person name="Saw J.H."/>
            <person name="Jorgensen S.L."/>
            <person name="Zaremba-Niedzwiedzka K."/>
            <person name="Martijn J."/>
            <person name="Lind A.E."/>
            <person name="van Eijk R."/>
            <person name="Schleper C."/>
            <person name="Guy L."/>
            <person name="Ettema T.J."/>
        </authorList>
    </citation>
    <scope>NUCLEOTIDE SEQUENCE</scope>
</reference>
<organism evidence="1">
    <name type="scientific">marine sediment metagenome</name>
    <dbReference type="NCBI Taxonomy" id="412755"/>
    <lineage>
        <taxon>unclassified sequences</taxon>
        <taxon>metagenomes</taxon>
        <taxon>ecological metagenomes</taxon>
    </lineage>
</organism>
<dbReference type="EMBL" id="LAZR01002748">
    <property type="protein sequence ID" value="KKN26085.1"/>
    <property type="molecule type" value="Genomic_DNA"/>
</dbReference>
<dbReference type="AlphaFoldDB" id="A0A0F9P2N2"/>
<comment type="caution">
    <text evidence="1">The sequence shown here is derived from an EMBL/GenBank/DDBJ whole genome shotgun (WGS) entry which is preliminary data.</text>
</comment>